<evidence type="ECO:0000313" key="1">
    <source>
        <dbReference type="EMBL" id="RKG32425.1"/>
    </source>
</evidence>
<evidence type="ECO:0000313" key="2">
    <source>
        <dbReference type="Proteomes" id="UP000282388"/>
    </source>
</evidence>
<dbReference type="EMBL" id="RAXV01000009">
    <property type="protein sequence ID" value="RKG32425.1"/>
    <property type="molecule type" value="Genomic_DNA"/>
</dbReference>
<comment type="caution">
    <text evidence="1">The sequence shown here is derived from an EMBL/GenBank/DDBJ whole genome shotgun (WGS) entry which is preliminary data.</text>
</comment>
<protein>
    <submittedName>
        <fullName evidence="1">Nucleoside-diphosphate sugar epimerase</fullName>
    </submittedName>
</protein>
<dbReference type="RefSeq" id="WP_120401939.1">
    <property type="nucleotide sequence ID" value="NZ_RAXV01000009.1"/>
</dbReference>
<reference evidence="1 2" key="1">
    <citation type="submission" date="2018-09" db="EMBL/GenBank/DDBJ databases">
        <title>The draft genome of Acinetobacter spp. strains.</title>
        <authorList>
            <person name="Qin J."/>
            <person name="Feng Y."/>
            <person name="Zong Z."/>
        </authorList>
    </citation>
    <scope>NUCLEOTIDE SEQUENCE [LARGE SCALE GENOMIC DNA]</scope>
    <source>
        <strain evidence="1 2">WCHAc060012</strain>
    </source>
</reference>
<dbReference type="Proteomes" id="UP000282388">
    <property type="component" value="Unassembled WGS sequence"/>
</dbReference>
<gene>
    <name evidence="1" type="ORF">D7V32_05665</name>
</gene>
<dbReference type="Pfam" id="PF06258">
    <property type="entry name" value="Mito_fiss_Elm1"/>
    <property type="match status" value="1"/>
</dbReference>
<name>A0A3A8ECR1_9GAMM</name>
<accession>A0A3A8ECR1</accession>
<dbReference type="InterPro" id="IPR009367">
    <property type="entry name" value="Elm1-like"/>
</dbReference>
<sequence length="301" mass="33515">MHIVYVSDGKAGHRSQAVGLFKALQRQANEDVSFEEIAIDQLPVFSLLGHWGKQQLSVLSKAPDYIIGVGSHTQLRVLLLGKVFPKAKTVILMKPNFPFGWFDYAVIPEHDGVPENGNVVLTQGALNPIVNEQRHVQNRILIALGGSSKRHQWNAEKVLNAIQNIVTHNAQAEIILTTSRRTPAEFLAELERQDYASKLQIFPVAETPQGWIFEEMQKAEAVWVTEDSVSMIYEALTAGCKVGVIPMDRLKADRIVKSVDTLLDKNIVSARFNLKELTEAVAFEEASIVAQKLLAQDNNEK</sequence>
<dbReference type="AlphaFoldDB" id="A0A3A8ECR1"/>
<proteinExistence type="predicted"/>
<organism evidence="1 2">
    <name type="scientific">Acinetobacter tianfuensis</name>
    <dbReference type="NCBI Taxonomy" id="2419603"/>
    <lineage>
        <taxon>Bacteria</taxon>
        <taxon>Pseudomonadati</taxon>
        <taxon>Pseudomonadota</taxon>
        <taxon>Gammaproteobacteria</taxon>
        <taxon>Moraxellales</taxon>
        <taxon>Moraxellaceae</taxon>
        <taxon>Acinetobacter</taxon>
    </lineage>
</organism>
<keyword evidence="2" id="KW-1185">Reference proteome</keyword>
<dbReference type="OrthoDB" id="1865at2"/>